<gene>
    <name evidence="16" type="ORF">F6464_00550</name>
</gene>
<dbReference type="GO" id="GO:0005524">
    <property type="term" value="F:ATP binding"/>
    <property type="evidence" value="ECO:0007669"/>
    <property type="project" value="UniProtKB-KW"/>
</dbReference>
<dbReference type="OrthoDB" id="9811889at2"/>
<dbReference type="PROSITE" id="PS50109">
    <property type="entry name" value="HIS_KIN"/>
    <property type="match status" value="1"/>
</dbReference>
<evidence type="ECO:0000259" key="14">
    <source>
        <dbReference type="PROSITE" id="PS50112"/>
    </source>
</evidence>
<dbReference type="RefSeq" id="WP_151105799.1">
    <property type="nucleotide sequence ID" value="NZ_WAEM01000001.1"/>
</dbReference>
<evidence type="ECO:0000256" key="11">
    <source>
        <dbReference type="ARBA" id="ARBA00023012"/>
    </source>
</evidence>
<dbReference type="Gene3D" id="3.30.565.10">
    <property type="entry name" value="Histidine kinase-like ATPase, C-terminal domain"/>
    <property type="match status" value="1"/>
</dbReference>
<evidence type="ECO:0000256" key="6">
    <source>
        <dbReference type="ARBA" id="ARBA00022692"/>
    </source>
</evidence>
<comment type="caution">
    <text evidence="16">The sequence shown here is derived from an EMBL/GenBank/DDBJ whole genome shotgun (WGS) entry which is preliminary data.</text>
</comment>
<sequence>MSLSKNEIDYKIVFEAIQKPSLVLSNDLTIITLNLAYQKSTNTEAKNLIGKHISEIFPDHPKIGFKKETSTNSLTTILLTEIDSVPFFRYDILRPNGIQEEKYWRMSTKPIIDNKNEIIYILLEIEDVTELVAFKKNYPSQDKTTNTLLNRLFLLETALKIRKEEIQELDEVLELNNGFNQKVLTEILDYKYAIDAADIVAITDQKGIILHVNDNFCKISKYSREELIGQDHRIVNSGFHSKEFIRLLWKTISKGGIWKGEIKNKAKDGSFYWVRTTIIPFLNEKRKPVKYLALRSDITHQKEIGEDLVNSEGKYRDLFENSLVAMFINNPKTRKTIVVNEIGISLFGYKSEKDFQKNYEPEKHFENIEDLEKLEKAILSTGEANLDKVALKKKDGTLFWAKLFSKLNTQKDAVQTVLVDITAQEKIYTTLKISEEKYKNIFSNTLVATFTTDIETSRITEVNDKGVALFGYQSREDFLKNFNPILHYVNVKDQETNIVILVEKGEASKIIEMKRLDGSLFWAKFANKLNKNNGIAHISILDVTNDIKFQEELEEKVVLRTLELTQSLIREKESNDMKSNFVSMASHEFRTPLTTILTSASLIKKYEDYDQQELRVKHIDRITSTVNHLVSLLNDFLSLEKLRKGIVNGEVASFNLPEFIEEIAQELDSVIVLKKQHIEYNHQGEVIVLQSRKILKNILINLISNASKYSGNNMPIEIHSIIISNTVTITIKDQGIGIPIEEQQKLFSDFFRASNTGNIKGTGLGLSIVKKYVELLDGKIYFESQANKGSSFSFSFPQLKELA</sequence>
<keyword evidence="17" id="KW-1185">Reference proteome</keyword>
<keyword evidence="12" id="KW-0472">Membrane</keyword>
<dbReference type="Gene3D" id="1.10.287.130">
    <property type="match status" value="1"/>
</dbReference>
<dbReference type="EMBL" id="WAEM01000001">
    <property type="protein sequence ID" value="KAB1157605.1"/>
    <property type="molecule type" value="Genomic_DNA"/>
</dbReference>
<dbReference type="Proteomes" id="UP000490922">
    <property type="component" value="Unassembled WGS sequence"/>
</dbReference>
<dbReference type="InterPro" id="IPR004358">
    <property type="entry name" value="Sig_transdc_His_kin-like_C"/>
</dbReference>
<dbReference type="SUPFAM" id="SSF47384">
    <property type="entry name" value="Homodimeric domain of signal transducing histidine kinase"/>
    <property type="match status" value="1"/>
</dbReference>
<evidence type="ECO:0000256" key="8">
    <source>
        <dbReference type="ARBA" id="ARBA00022777"/>
    </source>
</evidence>
<protein>
    <recommendedName>
        <fullName evidence="3">histidine kinase</fullName>
        <ecNumber evidence="3">2.7.13.3</ecNumber>
    </recommendedName>
</protein>
<evidence type="ECO:0000259" key="13">
    <source>
        <dbReference type="PROSITE" id="PS50109"/>
    </source>
</evidence>
<dbReference type="InterPro" id="IPR003661">
    <property type="entry name" value="HisK_dim/P_dom"/>
</dbReference>
<dbReference type="InterPro" id="IPR050351">
    <property type="entry name" value="BphY/WalK/GraS-like"/>
</dbReference>
<dbReference type="GO" id="GO:0016020">
    <property type="term" value="C:membrane"/>
    <property type="evidence" value="ECO:0007669"/>
    <property type="project" value="UniProtKB-SubCell"/>
</dbReference>
<evidence type="ECO:0000256" key="3">
    <source>
        <dbReference type="ARBA" id="ARBA00012438"/>
    </source>
</evidence>
<dbReference type="PANTHER" id="PTHR42878:SF7">
    <property type="entry name" value="SENSOR HISTIDINE KINASE GLRK"/>
    <property type="match status" value="1"/>
</dbReference>
<dbReference type="SUPFAM" id="SSF55874">
    <property type="entry name" value="ATPase domain of HSP90 chaperone/DNA topoisomerase II/histidine kinase"/>
    <property type="match status" value="1"/>
</dbReference>
<organism evidence="16 17">
    <name type="scientific">Flavobacterium luteum</name>
    <dbReference type="NCBI Taxonomy" id="2026654"/>
    <lineage>
        <taxon>Bacteria</taxon>
        <taxon>Pseudomonadati</taxon>
        <taxon>Bacteroidota</taxon>
        <taxon>Flavobacteriia</taxon>
        <taxon>Flavobacteriales</taxon>
        <taxon>Flavobacteriaceae</taxon>
        <taxon>Flavobacterium</taxon>
    </lineage>
</organism>
<dbReference type="CDD" id="cd00075">
    <property type="entry name" value="HATPase"/>
    <property type="match status" value="1"/>
</dbReference>
<dbReference type="Pfam" id="PF13188">
    <property type="entry name" value="PAS_8"/>
    <property type="match status" value="1"/>
</dbReference>
<dbReference type="CDD" id="cd00130">
    <property type="entry name" value="PAS"/>
    <property type="match status" value="1"/>
</dbReference>
<dbReference type="GO" id="GO:0000155">
    <property type="term" value="F:phosphorelay sensor kinase activity"/>
    <property type="evidence" value="ECO:0007669"/>
    <property type="project" value="InterPro"/>
</dbReference>
<dbReference type="PROSITE" id="PS50113">
    <property type="entry name" value="PAC"/>
    <property type="match status" value="1"/>
</dbReference>
<evidence type="ECO:0000256" key="4">
    <source>
        <dbReference type="ARBA" id="ARBA00022553"/>
    </source>
</evidence>
<dbReference type="EC" id="2.7.13.3" evidence="3"/>
<evidence type="ECO:0000256" key="5">
    <source>
        <dbReference type="ARBA" id="ARBA00022679"/>
    </source>
</evidence>
<keyword evidence="4" id="KW-0597">Phosphoprotein</keyword>
<keyword evidence="8" id="KW-0418">Kinase</keyword>
<dbReference type="InterPro" id="IPR000700">
    <property type="entry name" value="PAS-assoc_C"/>
</dbReference>
<evidence type="ECO:0000313" key="16">
    <source>
        <dbReference type="EMBL" id="KAB1157605.1"/>
    </source>
</evidence>
<dbReference type="SMART" id="SM00091">
    <property type="entry name" value="PAS"/>
    <property type="match status" value="4"/>
</dbReference>
<dbReference type="Pfam" id="PF02518">
    <property type="entry name" value="HATPase_c"/>
    <property type="match status" value="1"/>
</dbReference>
<dbReference type="Gene3D" id="3.30.450.20">
    <property type="entry name" value="PAS domain"/>
    <property type="match status" value="4"/>
</dbReference>
<proteinExistence type="predicted"/>
<feature type="domain" description="PAS" evidence="14">
    <location>
        <begin position="434"/>
        <end position="495"/>
    </location>
</feature>
<evidence type="ECO:0000256" key="9">
    <source>
        <dbReference type="ARBA" id="ARBA00022840"/>
    </source>
</evidence>
<reference evidence="16 17" key="1">
    <citation type="submission" date="2019-09" db="EMBL/GenBank/DDBJ databases">
        <title>Flavobacterium sp. nov., isolated from glacier ice.</title>
        <authorList>
            <person name="Liu Q."/>
        </authorList>
    </citation>
    <scope>NUCLEOTIDE SEQUENCE [LARGE SCALE GENOMIC DNA]</scope>
    <source>
        <strain evidence="16 17">NBRC 112527</strain>
    </source>
</reference>
<dbReference type="Pfam" id="PF13426">
    <property type="entry name" value="PAS_9"/>
    <property type="match status" value="2"/>
</dbReference>
<dbReference type="InterPro" id="IPR036097">
    <property type="entry name" value="HisK_dim/P_sf"/>
</dbReference>
<keyword evidence="5" id="KW-0808">Transferase</keyword>
<feature type="domain" description="PAC" evidence="15">
    <location>
        <begin position="258"/>
        <end position="310"/>
    </location>
</feature>
<keyword evidence="7" id="KW-0547">Nucleotide-binding</keyword>
<dbReference type="InterPro" id="IPR013656">
    <property type="entry name" value="PAS_4"/>
</dbReference>
<evidence type="ECO:0000259" key="15">
    <source>
        <dbReference type="PROSITE" id="PS50113"/>
    </source>
</evidence>
<dbReference type="SMART" id="SM00388">
    <property type="entry name" value="HisKA"/>
    <property type="match status" value="1"/>
</dbReference>
<keyword evidence="11" id="KW-0902">Two-component regulatory system</keyword>
<evidence type="ECO:0000256" key="1">
    <source>
        <dbReference type="ARBA" id="ARBA00000085"/>
    </source>
</evidence>
<dbReference type="SMART" id="SM00387">
    <property type="entry name" value="HATPase_c"/>
    <property type="match status" value="1"/>
</dbReference>
<keyword evidence="9" id="KW-0067">ATP-binding</keyword>
<dbReference type="GO" id="GO:0030295">
    <property type="term" value="F:protein kinase activator activity"/>
    <property type="evidence" value="ECO:0007669"/>
    <property type="project" value="TreeGrafter"/>
</dbReference>
<dbReference type="AlphaFoldDB" id="A0A7J5AJ88"/>
<dbReference type="SMART" id="SM00086">
    <property type="entry name" value="PAC"/>
    <property type="match status" value="3"/>
</dbReference>
<dbReference type="InterPro" id="IPR001610">
    <property type="entry name" value="PAC"/>
</dbReference>
<dbReference type="NCBIfam" id="TIGR00229">
    <property type="entry name" value="sensory_box"/>
    <property type="match status" value="3"/>
</dbReference>
<feature type="domain" description="PAS" evidence="14">
    <location>
        <begin position="180"/>
        <end position="230"/>
    </location>
</feature>
<evidence type="ECO:0000256" key="10">
    <source>
        <dbReference type="ARBA" id="ARBA00022989"/>
    </source>
</evidence>
<feature type="domain" description="Histidine kinase" evidence="13">
    <location>
        <begin position="584"/>
        <end position="800"/>
    </location>
</feature>
<dbReference type="GO" id="GO:0007234">
    <property type="term" value="P:osmosensory signaling via phosphorelay pathway"/>
    <property type="evidence" value="ECO:0007669"/>
    <property type="project" value="TreeGrafter"/>
</dbReference>
<name>A0A7J5AJ88_9FLAO</name>
<dbReference type="InterPro" id="IPR036890">
    <property type="entry name" value="HATPase_C_sf"/>
</dbReference>
<keyword evidence="6" id="KW-0812">Transmembrane</keyword>
<dbReference type="GO" id="GO:0000156">
    <property type="term" value="F:phosphorelay response regulator activity"/>
    <property type="evidence" value="ECO:0007669"/>
    <property type="project" value="TreeGrafter"/>
</dbReference>
<evidence type="ECO:0000313" key="17">
    <source>
        <dbReference type="Proteomes" id="UP000490922"/>
    </source>
</evidence>
<accession>A0A7J5AJ88</accession>
<dbReference type="PRINTS" id="PR00344">
    <property type="entry name" value="BCTRLSENSOR"/>
</dbReference>
<evidence type="ECO:0000256" key="7">
    <source>
        <dbReference type="ARBA" id="ARBA00022741"/>
    </source>
</evidence>
<dbReference type="PANTHER" id="PTHR42878">
    <property type="entry name" value="TWO-COMPONENT HISTIDINE KINASE"/>
    <property type="match status" value="1"/>
</dbReference>
<dbReference type="Pfam" id="PF08448">
    <property type="entry name" value="PAS_4"/>
    <property type="match status" value="1"/>
</dbReference>
<comment type="subcellular location">
    <subcellularLocation>
        <location evidence="2">Membrane</location>
        <topology evidence="2">Multi-pass membrane protein</topology>
    </subcellularLocation>
</comment>
<evidence type="ECO:0000256" key="12">
    <source>
        <dbReference type="ARBA" id="ARBA00023136"/>
    </source>
</evidence>
<dbReference type="InterPro" id="IPR000014">
    <property type="entry name" value="PAS"/>
</dbReference>
<dbReference type="InterPro" id="IPR003594">
    <property type="entry name" value="HATPase_dom"/>
</dbReference>
<dbReference type="InterPro" id="IPR035965">
    <property type="entry name" value="PAS-like_dom_sf"/>
</dbReference>
<dbReference type="CDD" id="cd00082">
    <property type="entry name" value="HisKA"/>
    <property type="match status" value="1"/>
</dbReference>
<dbReference type="Pfam" id="PF00512">
    <property type="entry name" value="HisKA"/>
    <property type="match status" value="1"/>
</dbReference>
<dbReference type="SUPFAM" id="SSF55785">
    <property type="entry name" value="PYP-like sensor domain (PAS domain)"/>
    <property type="match status" value="4"/>
</dbReference>
<dbReference type="PROSITE" id="PS50112">
    <property type="entry name" value="PAS"/>
    <property type="match status" value="2"/>
</dbReference>
<evidence type="ECO:0000256" key="2">
    <source>
        <dbReference type="ARBA" id="ARBA00004141"/>
    </source>
</evidence>
<keyword evidence="10" id="KW-1133">Transmembrane helix</keyword>
<comment type="catalytic activity">
    <reaction evidence="1">
        <text>ATP + protein L-histidine = ADP + protein N-phospho-L-histidine.</text>
        <dbReference type="EC" id="2.7.13.3"/>
    </reaction>
</comment>
<dbReference type="InterPro" id="IPR005467">
    <property type="entry name" value="His_kinase_dom"/>
</dbReference>